<evidence type="ECO:0000256" key="3">
    <source>
        <dbReference type="ARBA" id="ARBA00004997"/>
    </source>
</evidence>
<dbReference type="NCBIfam" id="NF004978">
    <property type="entry name" value="PRK06354.1"/>
    <property type="match status" value="1"/>
</dbReference>
<evidence type="ECO:0000256" key="9">
    <source>
        <dbReference type="ARBA" id="ARBA00022777"/>
    </source>
</evidence>
<dbReference type="UniPathway" id="UPA00655">
    <property type="reaction ID" value="UER00711"/>
</dbReference>
<dbReference type="UniPathway" id="UPA00109">
    <property type="reaction ID" value="UER00188"/>
</dbReference>
<evidence type="ECO:0000256" key="16">
    <source>
        <dbReference type="ARBA" id="ARBA00023317"/>
    </source>
</evidence>
<dbReference type="Pfam" id="PF00224">
    <property type="entry name" value="PK"/>
    <property type="match status" value="1"/>
</dbReference>
<dbReference type="AlphaFoldDB" id="A0A8J4SCT9"/>
<dbReference type="PROSITE" id="PS50989">
    <property type="entry name" value="COA_CT_CTER"/>
    <property type="match status" value="1"/>
</dbReference>
<evidence type="ECO:0000256" key="13">
    <source>
        <dbReference type="ARBA" id="ARBA00023098"/>
    </source>
</evidence>
<evidence type="ECO:0000256" key="2">
    <source>
        <dbReference type="ARBA" id="ARBA00001958"/>
    </source>
</evidence>
<dbReference type="SUPFAM" id="SSF52096">
    <property type="entry name" value="ClpP/crotonase"/>
    <property type="match status" value="1"/>
</dbReference>
<dbReference type="Gene3D" id="2.40.33.10">
    <property type="entry name" value="PK beta-barrel domain-like"/>
    <property type="match status" value="1"/>
</dbReference>
<dbReference type="GO" id="GO:0016743">
    <property type="term" value="F:carboxyl- or carbamoyltransferase activity"/>
    <property type="evidence" value="ECO:0007669"/>
    <property type="project" value="InterPro"/>
</dbReference>
<accession>A0A8J4SCT9</accession>
<dbReference type="HAMAP" id="MF_00823">
    <property type="entry name" value="AcetylCoA_CT_alpha"/>
    <property type="match status" value="1"/>
</dbReference>
<dbReference type="SUPFAM" id="SSF52935">
    <property type="entry name" value="PK C-terminal domain-like"/>
    <property type="match status" value="1"/>
</dbReference>
<dbReference type="NCBIfam" id="NF041504">
    <property type="entry name" value="AccA_sub"/>
    <property type="match status" value="1"/>
</dbReference>
<protein>
    <recommendedName>
        <fullName evidence="18">Pyruvate kinase</fullName>
        <ecNumber evidence="18">2.7.1.40</ecNumber>
    </recommendedName>
</protein>
<dbReference type="InterPro" id="IPR015813">
    <property type="entry name" value="Pyrv/PenolPyrv_kinase-like_dom"/>
</dbReference>
<dbReference type="PANTHER" id="PTHR11817">
    <property type="entry name" value="PYRUVATE KINASE"/>
    <property type="match status" value="1"/>
</dbReference>
<evidence type="ECO:0000313" key="20">
    <source>
        <dbReference type="EMBL" id="KAF4325397.1"/>
    </source>
</evidence>
<evidence type="ECO:0000256" key="15">
    <source>
        <dbReference type="ARBA" id="ARBA00023160"/>
    </source>
</evidence>
<dbReference type="PROSITE" id="PS00110">
    <property type="entry name" value="PYRUVATE_KINASE"/>
    <property type="match status" value="1"/>
</dbReference>
<dbReference type="InterPro" id="IPR001697">
    <property type="entry name" value="Pyr_Knase"/>
</dbReference>
<keyword evidence="8" id="KW-0547">Nucleotide-binding</keyword>
<dbReference type="SUPFAM" id="SSF51621">
    <property type="entry name" value="Phosphoenolpyruvate/pyruvate domain"/>
    <property type="match status" value="1"/>
</dbReference>
<dbReference type="InterPro" id="IPR001095">
    <property type="entry name" value="Acetyl_CoA_COase_a_su"/>
</dbReference>
<comment type="pathway">
    <text evidence="3 18">Carbohydrate degradation; glycolysis; pyruvate from D-glyceraldehyde 3-phosphate: step 5/5.</text>
</comment>
<dbReference type="InterPro" id="IPR015806">
    <property type="entry name" value="Pyrv_Knase_insert_dom_sf"/>
</dbReference>
<keyword evidence="11" id="KW-0067">ATP-binding</keyword>
<reference evidence="20" key="1">
    <citation type="journal article" date="2015" name="Genom Data">
        <title>Draft genome sequences of Phytophthora kernoviae and Phytophthora ramorum lineage EU2 from Scotland.</title>
        <authorList>
            <person name="Sambles C."/>
            <person name="Schlenzig A."/>
            <person name="O'Neill P."/>
            <person name="Grant M."/>
            <person name="Studholme D.J."/>
        </authorList>
    </citation>
    <scope>NUCLEOTIDE SEQUENCE</scope>
    <source>
        <strain evidence="20">00238/432</strain>
    </source>
</reference>
<dbReference type="InterPro" id="IPR018209">
    <property type="entry name" value="Pyrv_Knase_AS"/>
</dbReference>
<comment type="caution">
    <text evidence="20">The sequence shown here is derived from an EMBL/GenBank/DDBJ whole genome shotgun (WGS) entry which is preliminary data.</text>
</comment>
<comment type="cofactor">
    <cofactor evidence="1">
        <name>Mg(2+)</name>
        <dbReference type="ChEBI" id="CHEBI:18420"/>
    </cofactor>
</comment>
<dbReference type="SUPFAM" id="SSF50800">
    <property type="entry name" value="PK beta-barrel domain-like"/>
    <property type="match status" value="1"/>
</dbReference>
<reference evidence="20" key="2">
    <citation type="submission" date="2020-02" db="EMBL/GenBank/DDBJ databases">
        <authorList>
            <person name="Studholme D.J."/>
        </authorList>
    </citation>
    <scope>NUCLEOTIDE SEQUENCE</scope>
    <source>
        <strain evidence="20">00238/432</strain>
    </source>
</reference>
<dbReference type="FunFam" id="2.40.33.10:FF:000001">
    <property type="entry name" value="Pyruvate kinase"/>
    <property type="match status" value="1"/>
</dbReference>
<evidence type="ECO:0000256" key="11">
    <source>
        <dbReference type="ARBA" id="ARBA00022840"/>
    </source>
</evidence>
<evidence type="ECO:0000256" key="14">
    <source>
        <dbReference type="ARBA" id="ARBA00023152"/>
    </source>
</evidence>
<evidence type="ECO:0000256" key="18">
    <source>
        <dbReference type="RuleBase" id="RU000504"/>
    </source>
</evidence>
<keyword evidence="7" id="KW-0479">Metal-binding</keyword>
<dbReference type="NCBIfam" id="NF004344">
    <property type="entry name" value="PRK05724.1"/>
    <property type="match status" value="1"/>
</dbReference>
<dbReference type="EC" id="2.7.1.40" evidence="18"/>
<evidence type="ECO:0000256" key="8">
    <source>
        <dbReference type="ARBA" id="ARBA00022741"/>
    </source>
</evidence>
<evidence type="ECO:0000256" key="5">
    <source>
        <dbReference type="ARBA" id="ARBA00022516"/>
    </source>
</evidence>
<dbReference type="GO" id="GO:0016301">
    <property type="term" value="F:kinase activity"/>
    <property type="evidence" value="ECO:0007669"/>
    <property type="project" value="UniProtKB-KW"/>
</dbReference>
<evidence type="ECO:0000256" key="17">
    <source>
        <dbReference type="ARBA" id="ARBA00049152"/>
    </source>
</evidence>
<evidence type="ECO:0000313" key="21">
    <source>
        <dbReference type="Proteomes" id="UP000702964"/>
    </source>
</evidence>
<dbReference type="InterPro" id="IPR015793">
    <property type="entry name" value="Pyrv_Knase_brl"/>
</dbReference>
<evidence type="ECO:0000256" key="4">
    <source>
        <dbReference type="ARBA" id="ARBA00008663"/>
    </source>
</evidence>
<sequence length="633" mass="68656">MRKKIEELVQFGQEKGIDFTDEIARLEERYHRLEEEIYSGITAAQKMHLARHQQRPTALDLIQLIFTDFIELHGDRMFGDDLAVIGGLAKLNGQTVTVIGQQRGKDTKDNIARFFGSAHPEGFRKGLRLMKQANKFGRPIITFVDTKGAYPGNTAEERGQSEAIARNLLEMAKLSVPVIVVVIGEGGSGGALAMAVGNRVLMLEHAIYSAISPNGAASILWKDASKADQAAEAMKITAKDLLEMEVIEEIIPEPRGGAHKDYEESAAAISEALIRHLDEMKGWTGDQLKQDRESLENTKKLIMAGMNVARLNFSHGDFDEHGGRITAIRQACEELNKTVAILLDTKGPEIRTGKLEVEPIELVQDEYITLTTEEILGTKERLSITYTDLPSDVEPGSTILIDDGLIGLTVVEVQGTEIKCRIVNGGTIKSKKGVNVPGVAISLPGITEKDANDIVFGIEQGVDFIAASFVRKASDVLEIRELLEKHNAGHIQIISKIENQQGVDNLDEILEVSDGLMVARGDLGVEIPAEEVPLVQKRMIEKCNVAGKPVITATQMLDSMQRNPRPTRAEASDVANAIFDGTDAIMLSGETAAGGVKSGLVKEGDLVVITAGVPLGRSGSTNLIKVSQIPNNA</sequence>
<keyword evidence="15" id="KW-0275">Fatty acid biosynthesis</keyword>
<dbReference type="GO" id="GO:0004743">
    <property type="term" value="F:pyruvate kinase activity"/>
    <property type="evidence" value="ECO:0007669"/>
    <property type="project" value="UniProtKB-EC"/>
</dbReference>
<proteinExistence type="inferred from homology"/>
<comment type="cofactor">
    <cofactor evidence="2">
        <name>K(+)</name>
        <dbReference type="ChEBI" id="CHEBI:29103"/>
    </cofactor>
</comment>
<dbReference type="InterPro" id="IPR034733">
    <property type="entry name" value="AcCoA_carboxyl_beta"/>
</dbReference>
<dbReference type="InterPro" id="IPR011763">
    <property type="entry name" value="COA_CT_C"/>
</dbReference>
<keyword evidence="10" id="KW-0276">Fatty acid metabolism</keyword>
<name>A0A8J4SCT9_9STRA</name>
<dbReference type="NCBIfam" id="NF004491">
    <property type="entry name" value="PRK05826.1"/>
    <property type="match status" value="1"/>
</dbReference>
<keyword evidence="6 18" id="KW-0808">Transferase</keyword>
<dbReference type="GO" id="GO:0003989">
    <property type="term" value="F:acetyl-CoA carboxylase activity"/>
    <property type="evidence" value="ECO:0007669"/>
    <property type="project" value="InterPro"/>
</dbReference>
<dbReference type="Gene3D" id="3.90.226.10">
    <property type="entry name" value="2-enoyl-CoA Hydratase, Chain A, domain 1"/>
    <property type="match status" value="1"/>
</dbReference>
<evidence type="ECO:0000259" key="19">
    <source>
        <dbReference type="PROSITE" id="PS50989"/>
    </source>
</evidence>
<organism evidence="20 21">
    <name type="scientific">Phytophthora kernoviae 00238/432</name>
    <dbReference type="NCBI Taxonomy" id="1284355"/>
    <lineage>
        <taxon>Eukaryota</taxon>
        <taxon>Sar</taxon>
        <taxon>Stramenopiles</taxon>
        <taxon>Oomycota</taxon>
        <taxon>Peronosporomycetes</taxon>
        <taxon>Peronosporales</taxon>
        <taxon>Peronosporaceae</taxon>
        <taxon>Phytophthora</taxon>
    </lineage>
</organism>
<dbReference type="InterPro" id="IPR036918">
    <property type="entry name" value="Pyrv_Knase_C_sf"/>
</dbReference>
<dbReference type="NCBIfam" id="TIGR01064">
    <property type="entry name" value="pyruv_kin"/>
    <property type="match status" value="1"/>
</dbReference>
<keyword evidence="13" id="KW-0443">Lipid metabolism</keyword>
<dbReference type="InterPro" id="IPR011037">
    <property type="entry name" value="Pyrv_Knase-like_insert_dom_sf"/>
</dbReference>
<comment type="catalytic activity">
    <reaction evidence="17">
        <text>N(6)-carboxybiotinyl-L-lysyl-[protein] + acetyl-CoA = N(6)-biotinyl-L-lysyl-[protein] + malonyl-CoA</text>
        <dbReference type="Rhea" id="RHEA:54728"/>
        <dbReference type="Rhea" id="RHEA-COMP:10505"/>
        <dbReference type="Rhea" id="RHEA-COMP:10506"/>
        <dbReference type="ChEBI" id="CHEBI:57288"/>
        <dbReference type="ChEBI" id="CHEBI:57384"/>
        <dbReference type="ChEBI" id="CHEBI:83144"/>
        <dbReference type="ChEBI" id="CHEBI:83145"/>
        <dbReference type="EC" id="2.1.3.15"/>
    </reaction>
</comment>
<dbReference type="FunFam" id="3.20.20.60:FF:000025">
    <property type="entry name" value="Pyruvate kinase"/>
    <property type="match status" value="1"/>
</dbReference>
<keyword evidence="9 18" id="KW-0418">Kinase</keyword>
<evidence type="ECO:0000256" key="7">
    <source>
        <dbReference type="ARBA" id="ARBA00022723"/>
    </source>
</evidence>
<keyword evidence="5" id="KW-0444">Lipid biosynthesis</keyword>
<dbReference type="InterPro" id="IPR040442">
    <property type="entry name" value="Pyrv_kinase-like_dom_sf"/>
</dbReference>
<feature type="domain" description="CoA carboxyltransferase C-terminal" evidence="19">
    <location>
        <begin position="25"/>
        <end position="279"/>
    </location>
</feature>
<dbReference type="PRINTS" id="PR01050">
    <property type="entry name" value="PYRUVTKNASE"/>
</dbReference>
<keyword evidence="16" id="KW-0670">Pyruvate</keyword>
<dbReference type="GO" id="GO:0000287">
    <property type="term" value="F:magnesium ion binding"/>
    <property type="evidence" value="ECO:0007669"/>
    <property type="project" value="InterPro"/>
</dbReference>
<dbReference type="GO" id="GO:0005524">
    <property type="term" value="F:ATP binding"/>
    <property type="evidence" value="ECO:0007669"/>
    <property type="project" value="UniProtKB-KW"/>
</dbReference>
<dbReference type="EMBL" id="AOFI03000005">
    <property type="protein sequence ID" value="KAF4325397.1"/>
    <property type="molecule type" value="Genomic_DNA"/>
</dbReference>
<comment type="similarity">
    <text evidence="4 18">Belongs to the pyruvate kinase family.</text>
</comment>
<keyword evidence="14 18" id="KW-0324">Glycolysis</keyword>
<dbReference type="InterPro" id="IPR029045">
    <property type="entry name" value="ClpP/crotonase-like_dom_sf"/>
</dbReference>
<evidence type="ECO:0000256" key="6">
    <source>
        <dbReference type="ARBA" id="ARBA00022679"/>
    </source>
</evidence>
<evidence type="ECO:0000256" key="12">
    <source>
        <dbReference type="ARBA" id="ARBA00022842"/>
    </source>
</evidence>
<dbReference type="Pfam" id="PF01039">
    <property type="entry name" value="Carboxyl_trans"/>
    <property type="match status" value="1"/>
</dbReference>
<comment type="catalytic activity">
    <reaction evidence="18">
        <text>pyruvate + ATP = phosphoenolpyruvate + ADP + H(+)</text>
        <dbReference type="Rhea" id="RHEA:18157"/>
        <dbReference type="ChEBI" id="CHEBI:15361"/>
        <dbReference type="ChEBI" id="CHEBI:15378"/>
        <dbReference type="ChEBI" id="CHEBI:30616"/>
        <dbReference type="ChEBI" id="CHEBI:58702"/>
        <dbReference type="ChEBI" id="CHEBI:456216"/>
        <dbReference type="EC" id="2.7.1.40"/>
    </reaction>
</comment>
<dbReference type="Gene3D" id="3.20.20.60">
    <property type="entry name" value="Phosphoenolpyruvate-binding domains"/>
    <property type="match status" value="1"/>
</dbReference>
<dbReference type="Proteomes" id="UP000702964">
    <property type="component" value="Unassembled WGS sequence"/>
</dbReference>
<gene>
    <name evidence="20" type="ORF">G195_000928</name>
</gene>
<dbReference type="GO" id="GO:0006633">
    <property type="term" value="P:fatty acid biosynthetic process"/>
    <property type="evidence" value="ECO:0007669"/>
    <property type="project" value="UniProtKB-KW"/>
</dbReference>
<dbReference type="GO" id="GO:0030955">
    <property type="term" value="F:potassium ion binding"/>
    <property type="evidence" value="ECO:0007669"/>
    <property type="project" value="InterPro"/>
</dbReference>
<keyword evidence="12 18" id="KW-0460">Magnesium</keyword>
<dbReference type="NCBIfam" id="TIGR00513">
    <property type="entry name" value="accA"/>
    <property type="match status" value="1"/>
</dbReference>
<evidence type="ECO:0000256" key="10">
    <source>
        <dbReference type="ARBA" id="ARBA00022832"/>
    </source>
</evidence>
<evidence type="ECO:0000256" key="1">
    <source>
        <dbReference type="ARBA" id="ARBA00001946"/>
    </source>
</evidence>
<dbReference type="GO" id="GO:2001295">
    <property type="term" value="P:malonyl-CoA biosynthetic process"/>
    <property type="evidence" value="ECO:0007669"/>
    <property type="project" value="UniProtKB-UniPathway"/>
</dbReference>
<dbReference type="GO" id="GO:0009317">
    <property type="term" value="C:acetyl-CoA carboxylase complex"/>
    <property type="evidence" value="ECO:0007669"/>
    <property type="project" value="InterPro"/>
</dbReference>